<evidence type="ECO:0000256" key="3">
    <source>
        <dbReference type="ARBA" id="ARBA00022692"/>
    </source>
</evidence>
<evidence type="ECO:0000256" key="1">
    <source>
        <dbReference type="ARBA" id="ARBA00004141"/>
    </source>
</evidence>
<keyword evidence="8" id="KW-1185">Reference proteome</keyword>
<sequence length="271" mass="29203">MAEGNVLQVIVFSILLGTSIMLAGEKGKEMARFFNSFAEVMFKFVQIVIQIAPYGVFCLIAPTTGLYGLEVLLPLISVVLYLLAAVIIHVSLVYLPILKIIGRYSVTKFLKNSSEALLMAFSSALSSAAYPFSMKSQENMGVSKRVRSFVMTVNMDGTSLYLAISAVFIANVYGIHLSGIELALIVLTGVLASIGATAVPMAGLIMLTLVLTSVGLPKEGLALVAGIDRILDMLRTFTNVLGDNIGSVTVAATEKEMIHEKKQDHRYETAQ</sequence>
<feature type="transmembrane region" description="Helical" evidence="6">
    <location>
        <begin position="158"/>
        <end position="175"/>
    </location>
</feature>
<feature type="transmembrane region" description="Helical" evidence="6">
    <location>
        <begin position="182"/>
        <end position="211"/>
    </location>
</feature>
<dbReference type="Gene3D" id="1.10.3860.10">
    <property type="entry name" value="Sodium:dicarboxylate symporter"/>
    <property type="match status" value="1"/>
</dbReference>
<dbReference type="InterPro" id="IPR036458">
    <property type="entry name" value="Na:dicarbo_symporter_sf"/>
</dbReference>
<dbReference type="GO" id="GO:0015293">
    <property type="term" value="F:symporter activity"/>
    <property type="evidence" value="ECO:0007669"/>
    <property type="project" value="InterPro"/>
</dbReference>
<dbReference type="GO" id="GO:0016020">
    <property type="term" value="C:membrane"/>
    <property type="evidence" value="ECO:0007669"/>
    <property type="project" value="UniProtKB-SubCell"/>
</dbReference>
<evidence type="ECO:0000313" key="8">
    <source>
        <dbReference type="Proteomes" id="UP000244240"/>
    </source>
</evidence>
<dbReference type="PANTHER" id="PTHR11958">
    <property type="entry name" value="SODIUM/DICARBOXYLATE SYMPORTER-RELATED"/>
    <property type="match status" value="1"/>
</dbReference>
<proteinExistence type="predicted"/>
<keyword evidence="2" id="KW-0813">Transport</keyword>
<reference evidence="7 8" key="1">
    <citation type="submission" date="2018-04" db="EMBL/GenBank/DDBJ databases">
        <title>Genomic Encyclopedia of Archaeal and Bacterial Type Strains, Phase II (KMG-II): from individual species to whole genera.</title>
        <authorList>
            <person name="Goeker M."/>
        </authorList>
    </citation>
    <scope>NUCLEOTIDE SEQUENCE [LARGE SCALE GENOMIC DNA]</scope>
    <source>
        <strain evidence="7 8">DSM 45787</strain>
    </source>
</reference>
<dbReference type="InterPro" id="IPR001991">
    <property type="entry name" value="Na-dicarboxylate_symporter"/>
</dbReference>
<evidence type="ECO:0000313" key="7">
    <source>
        <dbReference type="EMBL" id="PTX61289.1"/>
    </source>
</evidence>
<feature type="transmembrane region" description="Helical" evidence="6">
    <location>
        <begin position="71"/>
        <end position="95"/>
    </location>
</feature>
<evidence type="ECO:0000256" key="4">
    <source>
        <dbReference type="ARBA" id="ARBA00022989"/>
    </source>
</evidence>
<comment type="caution">
    <text evidence="7">The sequence shown here is derived from an EMBL/GenBank/DDBJ whole genome shotgun (WGS) entry which is preliminary data.</text>
</comment>
<evidence type="ECO:0000256" key="5">
    <source>
        <dbReference type="ARBA" id="ARBA00023136"/>
    </source>
</evidence>
<dbReference type="InterPro" id="IPR050746">
    <property type="entry name" value="DAACS"/>
</dbReference>
<keyword evidence="4 6" id="KW-1133">Transmembrane helix</keyword>
<name>A0A2T6BYZ3_9BACL</name>
<organism evidence="7 8">
    <name type="scientific">Melghirimyces profundicolus</name>
    <dbReference type="NCBI Taxonomy" id="1242148"/>
    <lineage>
        <taxon>Bacteria</taxon>
        <taxon>Bacillati</taxon>
        <taxon>Bacillota</taxon>
        <taxon>Bacilli</taxon>
        <taxon>Bacillales</taxon>
        <taxon>Thermoactinomycetaceae</taxon>
        <taxon>Melghirimyces</taxon>
    </lineage>
</organism>
<dbReference type="PRINTS" id="PR00173">
    <property type="entry name" value="EDTRNSPORT"/>
</dbReference>
<gene>
    <name evidence="7" type="ORF">C8P63_10784</name>
</gene>
<protein>
    <submittedName>
        <fullName evidence="7">Sodium:dicarboxylate symporter family protein</fullName>
    </submittedName>
</protein>
<dbReference type="Proteomes" id="UP000244240">
    <property type="component" value="Unassembled WGS sequence"/>
</dbReference>
<feature type="transmembrane region" description="Helical" evidence="6">
    <location>
        <begin position="44"/>
        <end position="65"/>
    </location>
</feature>
<comment type="subcellular location">
    <subcellularLocation>
        <location evidence="1">Membrane</location>
        <topology evidence="1">Multi-pass membrane protein</topology>
    </subcellularLocation>
</comment>
<dbReference type="SUPFAM" id="SSF118215">
    <property type="entry name" value="Proton glutamate symport protein"/>
    <property type="match status" value="1"/>
</dbReference>
<evidence type="ECO:0000256" key="6">
    <source>
        <dbReference type="SAM" id="Phobius"/>
    </source>
</evidence>
<feature type="transmembrane region" description="Helical" evidence="6">
    <location>
        <begin position="6"/>
        <end position="23"/>
    </location>
</feature>
<keyword evidence="5 6" id="KW-0472">Membrane</keyword>
<accession>A0A2T6BYZ3</accession>
<dbReference type="EMBL" id="QBKR01000007">
    <property type="protein sequence ID" value="PTX61289.1"/>
    <property type="molecule type" value="Genomic_DNA"/>
</dbReference>
<keyword evidence="3 6" id="KW-0812">Transmembrane</keyword>
<dbReference type="AlphaFoldDB" id="A0A2T6BYZ3"/>
<dbReference type="Pfam" id="PF00375">
    <property type="entry name" value="SDF"/>
    <property type="match status" value="1"/>
</dbReference>
<dbReference type="PANTHER" id="PTHR11958:SF63">
    <property type="entry name" value="AMINO ACID TRANSPORTER"/>
    <property type="match status" value="1"/>
</dbReference>
<evidence type="ECO:0000256" key="2">
    <source>
        <dbReference type="ARBA" id="ARBA00022448"/>
    </source>
</evidence>